<protein>
    <recommendedName>
        <fullName evidence="2">NB-ARC domain-containing protein</fullName>
    </recommendedName>
</protein>
<dbReference type="Gene3D" id="3.40.50.300">
    <property type="entry name" value="P-loop containing nucleotide triphosphate hydrolases"/>
    <property type="match status" value="1"/>
</dbReference>
<reference evidence="1" key="1">
    <citation type="submission" date="2015-06" db="UniProtKB">
        <authorList>
            <consortium name="EnsemblPlants"/>
        </authorList>
    </citation>
    <scope>IDENTIFICATION</scope>
</reference>
<dbReference type="EnsemblPlants" id="EMT11391">
    <property type="protein sequence ID" value="EMT11391"/>
    <property type="gene ID" value="F775_01221"/>
</dbReference>
<dbReference type="AlphaFoldDB" id="M8BBM3"/>
<evidence type="ECO:0000313" key="1">
    <source>
        <dbReference type="EnsemblPlants" id="EMT11391"/>
    </source>
</evidence>
<accession>M8BBM3</accession>
<name>M8BBM3_AEGTA</name>
<dbReference type="SUPFAM" id="SSF52540">
    <property type="entry name" value="P-loop containing nucleoside triphosphate hydrolases"/>
    <property type="match status" value="1"/>
</dbReference>
<evidence type="ECO:0008006" key="2">
    <source>
        <dbReference type="Google" id="ProtNLM"/>
    </source>
</evidence>
<sequence>MSAPTEEERLLLRVRVVVEEADGRLITNQAMVRQLGILKEEMYRGYYTLDIPSCQAHGEDRTKDHEVSYSFAPSKFNPAKRVCFCGGSDRRGAAQAELMERVLGCLRDAIEDASEFVMLLNGCPRLHRQPYSTYLLLGKCMFGRQMEMEHVMNFLLLQAHSAGSPAVMPIIGPGKVGKSALIEHACDDERVGSHFSQILFFNGDDLEHASVEALSDGARIKHRNRGGTGGGRTLIIIELLADIDDHAWRRLYSAARSQRCTVSSAGYCMQANSNPSFWSMALAGLRNLMRTNVSLYGERFVDPWHMAEPVFVRRAENGSSECVVMVANYEAWTCAEAGPGDPETTMSVHDLFLGSVRPRGGFKVRAWTSHLPPHYTYTLHCEAQRPRRLVVGSE</sequence>
<proteinExistence type="predicted"/>
<organism evidence="1">
    <name type="scientific">Aegilops tauschii</name>
    <name type="common">Tausch's goatgrass</name>
    <name type="synonym">Aegilops squarrosa</name>
    <dbReference type="NCBI Taxonomy" id="37682"/>
    <lineage>
        <taxon>Eukaryota</taxon>
        <taxon>Viridiplantae</taxon>
        <taxon>Streptophyta</taxon>
        <taxon>Embryophyta</taxon>
        <taxon>Tracheophyta</taxon>
        <taxon>Spermatophyta</taxon>
        <taxon>Magnoliopsida</taxon>
        <taxon>Liliopsida</taxon>
        <taxon>Poales</taxon>
        <taxon>Poaceae</taxon>
        <taxon>BOP clade</taxon>
        <taxon>Pooideae</taxon>
        <taxon>Triticodae</taxon>
        <taxon>Triticeae</taxon>
        <taxon>Triticinae</taxon>
        <taxon>Aegilops</taxon>
    </lineage>
</organism>
<dbReference type="PANTHER" id="PTHR33377">
    <property type="entry name" value="OS10G0134700 PROTEIN-RELATED"/>
    <property type="match status" value="1"/>
</dbReference>
<dbReference type="InterPro" id="IPR027417">
    <property type="entry name" value="P-loop_NTPase"/>
</dbReference>
<dbReference type="PANTHER" id="PTHR33377:SF30">
    <property type="entry name" value="OS07G0117000 PROTEIN"/>
    <property type="match status" value="1"/>
</dbReference>